<evidence type="ECO:0000313" key="7">
    <source>
        <dbReference type="Ensembl" id="ENSDARP00000136246"/>
    </source>
</evidence>
<dbReference type="AlphaFoldDB" id="A0A0G2KUY7"/>
<dbReference type="PROSITE" id="PS51720">
    <property type="entry name" value="G_AIG1"/>
    <property type="match status" value="1"/>
</dbReference>
<dbReference type="InterPro" id="IPR006703">
    <property type="entry name" value="G_AIG1"/>
</dbReference>
<dbReference type="FunFam" id="3.40.50.300:FF:000366">
    <property type="entry name" value="GTPase, IMAP family member 2"/>
    <property type="match status" value="1"/>
</dbReference>
<dbReference type="Gene3D" id="3.40.50.300">
    <property type="entry name" value="P-loop containing nucleotide triphosphate hydrolases"/>
    <property type="match status" value="1"/>
</dbReference>
<evidence type="ECO:0000256" key="1">
    <source>
        <dbReference type="ARBA" id="ARBA00008535"/>
    </source>
</evidence>
<reference evidence="7" key="2">
    <citation type="submission" date="2015-06" db="UniProtKB">
        <authorList>
            <consortium name="Ensembl"/>
        </authorList>
    </citation>
    <scope>IDENTIFICATION</scope>
    <source>
        <strain evidence="7">Tuebingen</strain>
    </source>
</reference>
<evidence type="ECO:0000256" key="5">
    <source>
        <dbReference type="SAM" id="MobiDB-lite"/>
    </source>
</evidence>
<proteinExistence type="inferred from homology"/>
<dbReference type="PANTHER" id="PTHR10903:SF188">
    <property type="entry name" value="GTPASE IMAP FAMILY MEMBER 2-LIKE-RELATED"/>
    <property type="match status" value="1"/>
</dbReference>
<evidence type="ECO:0000256" key="3">
    <source>
        <dbReference type="ARBA" id="ARBA00023134"/>
    </source>
</evidence>
<feature type="coiled-coil region" evidence="4">
    <location>
        <begin position="172"/>
        <end position="224"/>
    </location>
</feature>
<accession>A0A0G2KUY7</accession>
<feature type="domain" description="AIG1-type G" evidence="6">
    <location>
        <begin position="14"/>
        <end position="207"/>
    </location>
</feature>
<protein>
    <submittedName>
        <fullName evidence="7">GTPase IMAP family member 4-like</fullName>
    </submittedName>
</protein>
<gene>
    <name evidence="7" type="primary">LOC100149227</name>
</gene>
<name>A0A0G2KUY7_DANRE</name>
<accession>A0A8M1RLM4</accession>
<keyword evidence="4" id="KW-0175">Coiled coil</keyword>
<dbReference type="Bgee" id="ENSDARG00000104284">
    <property type="expression patterns" value="Expressed in zone of skin and 4 other cell types or tissues"/>
</dbReference>
<dbReference type="OrthoDB" id="5985928at2759"/>
<dbReference type="InterPro" id="IPR045058">
    <property type="entry name" value="GIMA/IAN/Toc"/>
</dbReference>
<reference evidence="7" key="1">
    <citation type="journal article" date="2013" name="Nature">
        <title>The zebrafish reference genome sequence and its relationship to the human genome.</title>
        <authorList>
            <consortium name="Genome Reference Consortium Zebrafish"/>
            <person name="Howe K."/>
            <person name="Clark M.D."/>
            <person name="Torroja C.F."/>
            <person name="Torrance J."/>
            <person name="Berthelot C."/>
            <person name="Muffato M."/>
            <person name="Collins J.E."/>
            <person name="Humphray S."/>
            <person name="McLaren K."/>
            <person name="Matthews L."/>
            <person name="McLaren S."/>
            <person name="Sealy I."/>
            <person name="Caccamo M."/>
            <person name="Churcher C."/>
            <person name="Scott C."/>
            <person name="Barrett J.C."/>
            <person name="Koch R."/>
            <person name="Rauch G.J."/>
            <person name="White S."/>
            <person name="Chow W."/>
            <person name="Kilian B."/>
            <person name="Quintais L.T."/>
            <person name="Guerra-Assuncao J.A."/>
            <person name="Zhou Y."/>
            <person name="Gu Y."/>
            <person name="Yen J."/>
            <person name="Vogel J.H."/>
            <person name="Eyre T."/>
            <person name="Redmond S."/>
            <person name="Banerjee R."/>
            <person name="Chi J."/>
            <person name="Fu B."/>
            <person name="Langley E."/>
            <person name="Maguire S.F."/>
            <person name="Laird G.K."/>
            <person name="Lloyd D."/>
            <person name="Kenyon E."/>
            <person name="Donaldson S."/>
            <person name="Sehra H."/>
            <person name="Almeida-King J."/>
            <person name="Loveland J."/>
            <person name="Trevanion S."/>
            <person name="Jones M."/>
            <person name="Quail M."/>
            <person name="Willey D."/>
            <person name="Hunt A."/>
            <person name="Burton J."/>
            <person name="Sims S."/>
            <person name="McLay K."/>
            <person name="Plumb B."/>
            <person name="Davis J."/>
            <person name="Clee C."/>
            <person name="Oliver K."/>
            <person name="Clark R."/>
            <person name="Riddle C."/>
            <person name="Elliot D."/>
            <person name="Eliott D."/>
            <person name="Threadgold G."/>
            <person name="Harden G."/>
            <person name="Ware D."/>
            <person name="Begum S."/>
            <person name="Mortimore B."/>
            <person name="Mortimer B."/>
            <person name="Kerry G."/>
            <person name="Heath P."/>
            <person name="Phillimore B."/>
            <person name="Tracey A."/>
            <person name="Corby N."/>
            <person name="Dunn M."/>
            <person name="Johnson C."/>
            <person name="Wood J."/>
            <person name="Clark S."/>
            <person name="Pelan S."/>
            <person name="Griffiths G."/>
            <person name="Smith M."/>
            <person name="Glithero R."/>
            <person name="Howden P."/>
            <person name="Barker N."/>
            <person name="Lloyd C."/>
            <person name="Stevens C."/>
            <person name="Harley J."/>
            <person name="Holt K."/>
            <person name="Panagiotidis G."/>
            <person name="Lovell J."/>
            <person name="Beasley H."/>
            <person name="Henderson C."/>
            <person name="Gordon D."/>
            <person name="Auger K."/>
            <person name="Wright D."/>
            <person name="Collins J."/>
            <person name="Raisen C."/>
            <person name="Dyer L."/>
            <person name="Leung K."/>
            <person name="Robertson L."/>
            <person name="Ambridge K."/>
            <person name="Leongamornlert D."/>
            <person name="McGuire S."/>
            <person name="Gilderthorp R."/>
            <person name="Griffiths C."/>
            <person name="Manthravadi D."/>
            <person name="Nichol S."/>
            <person name="Barker G."/>
            <person name="Whitehead S."/>
            <person name="Kay M."/>
            <person name="Brown J."/>
            <person name="Murnane C."/>
            <person name="Gray E."/>
            <person name="Humphries M."/>
            <person name="Sycamore N."/>
            <person name="Barker D."/>
            <person name="Saunders D."/>
            <person name="Wallis J."/>
            <person name="Babbage A."/>
            <person name="Hammond S."/>
            <person name="Mashreghi-Mohammadi M."/>
            <person name="Barr L."/>
            <person name="Martin S."/>
            <person name="Wray P."/>
            <person name="Ellington A."/>
            <person name="Matthews N."/>
            <person name="Ellwood M."/>
            <person name="Woodmansey R."/>
            <person name="Clark G."/>
            <person name="Cooper J."/>
            <person name="Cooper J."/>
            <person name="Tromans A."/>
            <person name="Grafham D."/>
            <person name="Skuce C."/>
            <person name="Pandian R."/>
            <person name="Andrews R."/>
            <person name="Harrison E."/>
            <person name="Kimberley A."/>
            <person name="Garnett J."/>
            <person name="Fosker N."/>
            <person name="Hall R."/>
            <person name="Garner P."/>
            <person name="Kelly D."/>
            <person name="Bird C."/>
            <person name="Palmer S."/>
            <person name="Gehring I."/>
            <person name="Berger A."/>
            <person name="Dooley C.M."/>
            <person name="Ersan-Urun Z."/>
            <person name="Eser C."/>
            <person name="Geiger H."/>
            <person name="Geisler M."/>
            <person name="Karotki L."/>
            <person name="Kirn A."/>
            <person name="Konantz J."/>
            <person name="Konantz M."/>
            <person name="Oberlander M."/>
            <person name="Rudolph-Geiger S."/>
            <person name="Teucke M."/>
            <person name="Lanz C."/>
            <person name="Raddatz G."/>
            <person name="Osoegawa K."/>
            <person name="Zhu B."/>
            <person name="Rapp A."/>
            <person name="Widaa S."/>
            <person name="Langford C."/>
            <person name="Yang F."/>
            <person name="Schuster S.C."/>
            <person name="Carter N.P."/>
            <person name="Harrow J."/>
            <person name="Ning Z."/>
            <person name="Herrero J."/>
            <person name="Searle S.M."/>
            <person name="Enright A."/>
            <person name="Geisler R."/>
            <person name="Plasterk R.H."/>
            <person name="Lee C."/>
            <person name="Westerfield M."/>
            <person name="de Jong P.J."/>
            <person name="Zon L.I."/>
            <person name="Postlethwait J.H."/>
            <person name="Nusslein-Volhard C."/>
            <person name="Hubbard T.J."/>
            <person name="Roest Crollius H."/>
            <person name="Rogers J."/>
            <person name="Stemple D.L."/>
        </authorList>
    </citation>
    <scope>NUCLEOTIDE SEQUENCE [LARGE SCALE GENOMIC DNA]</scope>
    <source>
        <strain evidence="7">Tuebingen</strain>
    </source>
</reference>
<dbReference type="SMR" id="A0A0G2KUY7"/>
<dbReference type="PANTHER" id="PTHR10903">
    <property type="entry name" value="GTPASE, IMAP FAMILY MEMBER-RELATED"/>
    <property type="match status" value="1"/>
</dbReference>
<feature type="compositionally biased region" description="Basic and acidic residues" evidence="5">
    <location>
        <begin position="224"/>
        <end position="253"/>
    </location>
</feature>
<dbReference type="EMBL" id="CABZ01049361">
    <property type="status" value="NOT_ANNOTATED_CDS"/>
    <property type="molecule type" value="Genomic_DNA"/>
</dbReference>
<dbReference type="PaxDb" id="7955-ENSDARP00000099112"/>
<dbReference type="Pfam" id="PF04548">
    <property type="entry name" value="AIG1"/>
    <property type="match status" value="1"/>
</dbReference>
<dbReference type="Ensembl" id="ENSDART00000157727.2">
    <property type="protein sequence ID" value="ENSDARP00000136246.1"/>
    <property type="gene ID" value="ENSDARG00000104284.2"/>
</dbReference>
<comment type="similarity">
    <text evidence="1">Belongs to the TRAFAC class TrmE-Era-EngA-EngB-Septin-like GTPase superfamily. AIG1/Toc34/Toc159-like paraseptin GTPase family. IAN subfamily.</text>
</comment>
<feature type="region of interest" description="Disordered" evidence="5">
    <location>
        <begin position="224"/>
        <end position="287"/>
    </location>
</feature>
<organism evidence="7">
    <name type="scientific">Danio rerio</name>
    <name type="common">Zebrafish</name>
    <name type="synonym">Brachydanio rerio</name>
    <dbReference type="NCBI Taxonomy" id="7955"/>
    <lineage>
        <taxon>Eukaryota</taxon>
        <taxon>Metazoa</taxon>
        <taxon>Chordata</taxon>
        <taxon>Craniata</taxon>
        <taxon>Vertebrata</taxon>
        <taxon>Euteleostomi</taxon>
        <taxon>Actinopterygii</taxon>
        <taxon>Neopterygii</taxon>
        <taxon>Teleostei</taxon>
        <taxon>Ostariophysi</taxon>
        <taxon>Cypriniformes</taxon>
        <taxon>Danionidae</taxon>
        <taxon>Danioninae</taxon>
        <taxon>Danio</taxon>
    </lineage>
</organism>
<keyword evidence="3" id="KW-0342">GTP-binding</keyword>
<evidence type="ECO:0000259" key="6">
    <source>
        <dbReference type="PROSITE" id="PS51720"/>
    </source>
</evidence>
<dbReference type="GO" id="GO:0005525">
    <property type="term" value="F:GTP binding"/>
    <property type="evidence" value="ECO:0007669"/>
    <property type="project" value="UniProtKB-KW"/>
</dbReference>
<dbReference type="SUPFAM" id="SSF52540">
    <property type="entry name" value="P-loop containing nucleoside triphosphate hydrolases"/>
    <property type="match status" value="1"/>
</dbReference>
<evidence type="ECO:0000256" key="4">
    <source>
        <dbReference type="SAM" id="Coils"/>
    </source>
</evidence>
<sequence>MNSTLTESDEALAFLELRIMLIGRSGAGKTTIGNAILGEEVFKESRTRESEIQRGRVEARNISIIDTPGFFNTHLTDEELQMQMKKSLDLCSPGPHVFLLIINLENFTDNVANTVKTIHQHFGRSAFRFTMVLFIGKEAMSKREWIEFRLSRKTRELLSFFEEKCHVIIHRNKRDKKQIASLMENIEEVVRKNRREHYVKEICLENGEDEVKIQHVQVEQKKEENRLDLHVGEDENNDKSEQKEQTAENDGEKSSSGGSEISRTFKVSLIPEEKKEMTEKCSITGKY</sequence>
<evidence type="ECO:0000256" key="2">
    <source>
        <dbReference type="ARBA" id="ARBA00022741"/>
    </source>
</evidence>
<dbReference type="InterPro" id="IPR027417">
    <property type="entry name" value="P-loop_NTPase"/>
</dbReference>
<keyword evidence="2" id="KW-0547">Nucleotide-binding</keyword>
<dbReference type="GO" id="GO:0003924">
    <property type="term" value="F:GTPase activity"/>
    <property type="evidence" value="ECO:0000318"/>
    <property type="project" value="GO_Central"/>
</dbReference>
<dbReference type="GeneTree" id="ENSGT01140000282522"/>